<dbReference type="InterPro" id="IPR009000">
    <property type="entry name" value="Transl_B-barrel_sf"/>
</dbReference>
<dbReference type="InterPro" id="IPR027417">
    <property type="entry name" value="P-loop_NTPase"/>
</dbReference>
<evidence type="ECO:0000256" key="7">
    <source>
        <dbReference type="HAMAP-Rule" id="MF_00100"/>
    </source>
</evidence>
<organism evidence="11 12">
    <name type="scientific">Nitrospira defluvii</name>
    <dbReference type="NCBI Taxonomy" id="330214"/>
    <lineage>
        <taxon>Bacteria</taxon>
        <taxon>Pseudomonadati</taxon>
        <taxon>Nitrospirota</taxon>
        <taxon>Nitrospiria</taxon>
        <taxon>Nitrospirales</taxon>
        <taxon>Nitrospiraceae</taxon>
        <taxon>Nitrospira</taxon>
    </lineage>
</organism>
<keyword evidence="4 7" id="KW-0547">Nucleotide-binding</keyword>
<feature type="region of interest" description="G-domain" evidence="7">
    <location>
        <begin position="347"/>
        <end position="495"/>
    </location>
</feature>
<dbReference type="Gene3D" id="3.40.50.10050">
    <property type="entry name" value="Translation initiation factor IF- 2, domain 3"/>
    <property type="match status" value="1"/>
</dbReference>
<feature type="compositionally biased region" description="Basic and acidic residues" evidence="9">
    <location>
        <begin position="58"/>
        <end position="68"/>
    </location>
</feature>
<dbReference type="InterPro" id="IPR000178">
    <property type="entry name" value="TF_IF2_bacterial-like"/>
</dbReference>
<dbReference type="Pfam" id="PF00009">
    <property type="entry name" value="GTP_EFTU"/>
    <property type="match status" value="1"/>
</dbReference>
<dbReference type="CDD" id="cd03692">
    <property type="entry name" value="mtIF2_IVc"/>
    <property type="match status" value="1"/>
</dbReference>
<dbReference type="Gene3D" id="2.40.30.10">
    <property type="entry name" value="Translation factors"/>
    <property type="match status" value="2"/>
</dbReference>
<evidence type="ECO:0000256" key="9">
    <source>
        <dbReference type="SAM" id="MobiDB-lite"/>
    </source>
</evidence>
<evidence type="ECO:0000256" key="1">
    <source>
        <dbReference type="ARBA" id="ARBA00007733"/>
    </source>
</evidence>
<dbReference type="EMBL" id="CAJNBJ010000001">
    <property type="protein sequence ID" value="CAE6716707.1"/>
    <property type="molecule type" value="Genomic_DNA"/>
</dbReference>
<feature type="region of interest" description="Disordered" evidence="9">
    <location>
        <begin position="49"/>
        <end position="68"/>
    </location>
</feature>
<evidence type="ECO:0000313" key="12">
    <source>
        <dbReference type="Proteomes" id="UP000675880"/>
    </source>
</evidence>
<dbReference type="Gene3D" id="3.40.50.300">
    <property type="entry name" value="P-loop containing nucleotide triphosphate hydrolases"/>
    <property type="match status" value="1"/>
</dbReference>
<dbReference type="CDD" id="cd01887">
    <property type="entry name" value="IF2_eIF5B"/>
    <property type="match status" value="1"/>
</dbReference>
<evidence type="ECO:0000259" key="10">
    <source>
        <dbReference type="PROSITE" id="PS51722"/>
    </source>
</evidence>
<dbReference type="SUPFAM" id="SSF50447">
    <property type="entry name" value="Translation proteins"/>
    <property type="match status" value="2"/>
</dbReference>
<dbReference type="GO" id="GO:0003743">
    <property type="term" value="F:translation initiation factor activity"/>
    <property type="evidence" value="ECO:0007669"/>
    <property type="project" value="UniProtKB-KW"/>
</dbReference>
<dbReference type="InterPro" id="IPR053905">
    <property type="entry name" value="EF-G-like_DII"/>
</dbReference>
<comment type="subcellular location">
    <subcellularLocation>
        <location evidence="7">Cytoplasm</location>
    </subcellularLocation>
</comment>
<evidence type="ECO:0000256" key="4">
    <source>
        <dbReference type="ARBA" id="ARBA00022741"/>
    </source>
</evidence>
<keyword evidence="5 7" id="KW-0648">Protein biosynthesis</keyword>
<keyword evidence="12" id="KW-1185">Reference proteome</keyword>
<dbReference type="HAMAP" id="MF_00100_B">
    <property type="entry name" value="IF_2_B"/>
    <property type="match status" value="1"/>
</dbReference>
<dbReference type="InterPro" id="IPR005225">
    <property type="entry name" value="Small_GTP-bd"/>
</dbReference>
<dbReference type="SUPFAM" id="SSF52156">
    <property type="entry name" value="Initiation factor IF2/eIF5b, domain 3"/>
    <property type="match status" value="1"/>
</dbReference>
<reference evidence="11 12" key="1">
    <citation type="submission" date="2021-02" db="EMBL/GenBank/DDBJ databases">
        <authorList>
            <person name="Han P."/>
        </authorList>
    </citation>
    <scope>NUCLEOTIDE SEQUENCE [LARGE SCALE GENOMIC DNA]</scope>
    <source>
        <strain evidence="11">Candidatus Nitrospira sp. ZN2</strain>
    </source>
</reference>
<dbReference type="Pfam" id="PF22042">
    <property type="entry name" value="EF-G_D2"/>
    <property type="match status" value="1"/>
</dbReference>
<dbReference type="SUPFAM" id="SSF52540">
    <property type="entry name" value="P-loop containing nucleoside triphosphate hydrolases"/>
    <property type="match status" value="1"/>
</dbReference>
<keyword evidence="3 7" id="KW-0396">Initiation factor</keyword>
<name>A0ABM8QV12_9BACT</name>
<dbReference type="CDD" id="cd03702">
    <property type="entry name" value="IF2_mtIF2_II"/>
    <property type="match status" value="1"/>
</dbReference>
<evidence type="ECO:0000256" key="6">
    <source>
        <dbReference type="ARBA" id="ARBA00023134"/>
    </source>
</evidence>
<dbReference type="PANTHER" id="PTHR43381">
    <property type="entry name" value="TRANSLATION INITIATION FACTOR IF-2-RELATED"/>
    <property type="match status" value="1"/>
</dbReference>
<evidence type="ECO:0000256" key="8">
    <source>
        <dbReference type="RuleBase" id="RU000644"/>
    </source>
</evidence>
<comment type="caution">
    <text evidence="11">The sequence shown here is derived from an EMBL/GenBank/DDBJ whole genome shotgun (WGS) entry which is preliminary data.</text>
</comment>
<dbReference type="Pfam" id="PF11987">
    <property type="entry name" value="IF-2"/>
    <property type="match status" value="1"/>
</dbReference>
<dbReference type="InterPro" id="IPR036925">
    <property type="entry name" value="TIF_IF2_dom3_sf"/>
</dbReference>
<dbReference type="InterPro" id="IPR006847">
    <property type="entry name" value="IF2_N"/>
</dbReference>
<feature type="binding site" evidence="7">
    <location>
        <begin position="399"/>
        <end position="403"/>
    </location>
    <ligand>
        <name>GTP</name>
        <dbReference type="ChEBI" id="CHEBI:37565"/>
    </ligand>
</feature>
<dbReference type="InterPro" id="IPR015760">
    <property type="entry name" value="TIF_IF2"/>
</dbReference>
<dbReference type="RefSeq" id="WP_213041221.1">
    <property type="nucleotide sequence ID" value="NZ_CAJNBJ010000001.1"/>
</dbReference>
<evidence type="ECO:0000256" key="5">
    <source>
        <dbReference type="ARBA" id="ARBA00022917"/>
    </source>
</evidence>
<dbReference type="PROSITE" id="PS51722">
    <property type="entry name" value="G_TR_2"/>
    <property type="match status" value="1"/>
</dbReference>
<comment type="function">
    <text evidence="7 8">One of the essential components for the initiation of protein synthesis. Protects formylmethionyl-tRNA from spontaneous hydrolysis and promotes its binding to the 30S ribosomal subunits. Also involved in the hydrolysis of GTP during the formation of the 70S ribosomal complex.</text>
</comment>
<sequence>MRVYELAKQLGMENRELIPELKRLGIPVASHSSALDDDSVRVAIEKLSSKARAGETSAGHEGKKAGRAKEHGAVHALVHEEPPKPDKKRILIKKKKEEGAEEAAAPLAAAEAVFAPAASQGAEAAPVAPPVVTAPEVAEAVSSEAAPVDEAVSQPPVAAAVVEAATKPTQPPVVTATPADAAAAAKKKALATEALESEAAAREKLKKAKKAPRTREEDEAKFKNDATRWGDLRAIPVQRREDRSKHIHHASPTEITKPRKKSVKLSAGVSVKEFAELIGQRPADVVRKLMEMGQMVTFNQSINLEAASLIAEEYGAKVEVSTEKAGEALLEEAAQSSGEEHAVPRPPVVTIMGHVDHGKTSLLDAIRQTKVAEGEAGGITQHIGAYMVGVRDKQVTFLDTPGHEAFTAMRARGAKATDIVILVVAADDGVMPQTVEAIHHAKAAGVPLIVAINKVDKPGANVDRVKNALTEHGLVAESWGGDTIMVEVSAKQRTGLDNLLEMILLQAEVLELKADPERMAKGLVIEAKLDRGRGPIATVLVQSGTLHVGDAFVVGNFSGRVRALVTDTGKKTVEAGPSVPVEVIGLPGVPSAGDVFTIVKDERVAREIAQERAMKQRAADLAGPAKVSLDDLFAKIQEGNVKELPIVIKADVQGSAEALAAAVEKMPAGAVKLRVMHTGVGGITETDILLAAASKAIVIGFNIRPEPKAAALAEREGVDVRLYSIIYDALNDIRAAMEGLLEPTLKERVLGRAEVRQMFTIPKAGLVAGCYVVDGAISRASAGVRVIRDSVVVYEGKLGSLRRFKDDVREVQQGYECGITVENFNDLKAGDIIEAFAIDKVAAKLETTNRGAAPQSHRA</sequence>
<feature type="region of interest" description="Disordered" evidence="9">
    <location>
        <begin position="201"/>
        <end position="221"/>
    </location>
</feature>
<accession>A0ABM8QV12</accession>
<dbReference type="NCBIfam" id="TIGR00231">
    <property type="entry name" value="small_GTP"/>
    <property type="match status" value="1"/>
</dbReference>
<dbReference type="InterPro" id="IPR000795">
    <property type="entry name" value="T_Tr_GTP-bd_dom"/>
</dbReference>
<keyword evidence="6 7" id="KW-0342">GTP-binding</keyword>
<protein>
    <recommendedName>
        <fullName evidence="2 7">Translation initiation factor IF-2</fullName>
    </recommendedName>
</protein>
<dbReference type="NCBIfam" id="TIGR00487">
    <property type="entry name" value="IF-2"/>
    <property type="match status" value="1"/>
</dbReference>
<dbReference type="Proteomes" id="UP000675880">
    <property type="component" value="Unassembled WGS sequence"/>
</dbReference>
<dbReference type="Gene3D" id="1.10.10.2480">
    <property type="match status" value="1"/>
</dbReference>
<proteinExistence type="inferred from homology"/>
<dbReference type="InterPro" id="IPR023115">
    <property type="entry name" value="TIF_IF2_dom3"/>
</dbReference>
<dbReference type="Pfam" id="PF04760">
    <property type="entry name" value="IF2_N"/>
    <property type="match status" value="2"/>
</dbReference>
<gene>
    <name evidence="7 11" type="primary">infB</name>
    <name evidence="11" type="ORF">NSPZN2_11485</name>
</gene>
<dbReference type="PROSITE" id="PS01176">
    <property type="entry name" value="IF2"/>
    <property type="match status" value="1"/>
</dbReference>
<feature type="binding site" evidence="7">
    <location>
        <begin position="353"/>
        <end position="360"/>
    </location>
    <ligand>
        <name>GTP</name>
        <dbReference type="ChEBI" id="CHEBI:37565"/>
    </ligand>
</feature>
<evidence type="ECO:0000256" key="3">
    <source>
        <dbReference type="ARBA" id="ARBA00022540"/>
    </source>
</evidence>
<feature type="domain" description="Tr-type G" evidence="10">
    <location>
        <begin position="344"/>
        <end position="513"/>
    </location>
</feature>
<evidence type="ECO:0000256" key="2">
    <source>
        <dbReference type="ARBA" id="ARBA00020675"/>
    </source>
</evidence>
<feature type="binding site" evidence="7">
    <location>
        <begin position="453"/>
        <end position="456"/>
    </location>
    <ligand>
        <name>GTP</name>
        <dbReference type="ChEBI" id="CHEBI:37565"/>
    </ligand>
</feature>
<comment type="similarity">
    <text evidence="1 7 8">Belongs to the TRAFAC class translation factor GTPase superfamily. Classic translation factor GTPase family. IF-2 subfamily.</text>
</comment>
<evidence type="ECO:0000313" key="11">
    <source>
        <dbReference type="EMBL" id="CAE6716707.1"/>
    </source>
</evidence>
<dbReference type="InterPro" id="IPR044145">
    <property type="entry name" value="IF2_II"/>
</dbReference>
<dbReference type="PANTHER" id="PTHR43381:SF5">
    <property type="entry name" value="TR-TYPE G DOMAIN-CONTAINING PROTEIN"/>
    <property type="match status" value="1"/>
</dbReference>
<keyword evidence="7" id="KW-0963">Cytoplasm</keyword>